<reference evidence="3 4" key="1">
    <citation type="submission" date="2019-07" db="EMBL/GenBank/DDBJ databases">
        <title>Georgenia wutianyii sp. nov. and Georgenia *** sp. nov. isolated from plateau pika (Ochotona curzoniae) in the Qinghai-Tibet plateau of China.</title>
        <authorList>
            <person name="Tian Z."/>
        </authorList>
    </citation>
    <scope>NUCLEOTIDE SEQUENCE [LARGE SCALE GENOMIC DNA]</scope>
    <source>
        <strain evidence="3 4">Z446</strain>
    </source>
</reference>
<dbReference type="Proteomes" id="UP000318693">
    <property type="component" value="Unassembled WGS sequence"/>
</dbReference>
<evidence type="ECO:0000313" key="4">
    <source>
        <dbReference type="Proteomes" id="UP000318693"/>
    </source>
</evidence>
<gene>
    <name evidence="3" type="ORF">FJ693_00350</name>
</gene>
<keyword evidence="3" id="KW-0378">Hydrolase</keyword>
<name>A0A552WY42_9MICO</name>
<dbReference type="GO" id="GO:0016787">
    <property type="term" value="F:hydrolase activity"/>
    <property type="evidence" value="ECO:0007669"/>
    <property type="project" value="UniProtKB-KW"/>
</dbReference>
<dbReference type="InterPro" id="IPR006680">
    <property type="entry name" value="Amidohydro-rel"/>
</dbReference>
<dbReference type="EMBL" id="VJXR01000001">
    <property type="protein sequence ID" value="TRW47596.1"/>
    <property type="molecule type" value="Genomic_DNA"/>
</dbReference>
<dbReference type="PANTHER" id="PTHR21240">
    <property type="entry name" value="2-AMINO-3-CARBOXYLMUCONATE-6-SEMIALDEHYDE DECARBOXYLASE"/>
    <property type="match status" value="1"/>
</dbReference>
<dbReference type="RefSeq" id="WP_143416550.1">
    <property type="nucleotide sequence ID" value="NZ_VJXR01000001.1"/>
</dbReference>
<dbReference type="Pfam" id="PF04909">
    <property type="entry name" value="Amidohydro_2"/>
    <property type="match status" value="1"/>
</dbReference>
<dbReference type="AlphaFoldDB" id="A0A552WY42"/>
<dbReference type="Gene3D" id="3.20.20.140">
    <property type="entry name" value="Metal-dependent hydrolases"/>
    <property type="match status" value="1"/>
</dbReference>
<dbReference type="InterPro" id="IPR032465">
    <property type="entry name" value="ACMSD"/>
</dbReference>
<proteinExistence type="predicted"/>
<sequence length="292" mass="31805">MRVDWHSHVWEPRHLGPTWGPELDANVGAHPSRDGSWEAHQLAMAEGEIDAAVVVALVACEIDLDIPNEYVAEYAATHPGRIVGFGSVDPADPHAVARVHHAADLGLRGLKLSPPYQGFHPHSDAAWAVYAAAADRGLALMFHQGGVFLRGGALEYAQPILLDRVARSFRDTSIVIAHAGQPWSHETAAVMFKNPNVWTDLSARYGRPHQLATILRGLTDYGVGERVLFGSDFPIYTPADCIRQLRDLVLSPPAGAPPVEPPLIDQILDERPLSILFPDLHPALSAERKDPS</sequence>
<dbReference type="SUPFAM" id="SSF51556">
    <property type="entry name" value="Metallo-dependent hydrolases"/>
    <property type="match status" value="1"/>
</dbReference>
<evidence type="ECO:0000259" key="2">
    <source>
        <dbReference type="Pfam" id="PF04909"/>
    </source>
</evidence>
<dbReference type="GO" id="GO:0016831">
    <property type="term" value="F:carboxy-lyase activity"/>
    <property type="evidence" value="ECO:0007669"/>
    <property type="project" value="InterPro"/>
</dbReference>
<keyword evidence="1" id="KW-0456">Lyase</keyword>
<comment type="caution">
    <text evidence="3">The sequence shown here is derived from an EMBL/GenBank/DDBJ whole genome shotgun (WGS) entry which is preliminary data.</text>
</comment>
<evidence type="ECO:0000256" key="1">
    <source>
        <dbReference type="ARBA" id="ARBA00023239"/>
    </source>
</evidence>
<dbReference type="InterPro" id="IPR032466">
    <property type="entry name" value="Metal_Hydrolase"/>
</dbReference>
<keyword evidence="4" id="KW-1185">Reference proteome</keyword>
<evidence type="ECO:0000313" key="3">
    <source>
        <dbReference type="EMBL" id="TRW47596.1"/>
    </source>
</evidence>
<organism evidence="3 4">
    <name type="scientific">Georgenia yuyongxinii</name>
    <dbReference type="NCBI Taxonomy" id="2589797"/>
    <lineage>
        <taxon>Bacteria</taxon>
        <taxon>Bacillati</taxon>
        <taxon>Actinomycetota</taxon>
        <taxon>Actinomycetes</taxon>
        <taxon>Micrococcales</taxon>
        <taxon>Bogoriellaceae</taxon>
        <taxon>Georgenia</taxon>
    </lineage>
</organism>
<feature type="domain" description="Amidohydrolase-related" evidence="2">
    <location>
        <begin position="3"/>
        <end position="251"/>
    </location>
</feature>
<accession>A0A552WY42</accession>
<protein>
    <submittedName>
        <fullName evidence="3">Amidohydrolase family protein</fullName>
    </submittedName>
</protein>